<protein>
    <submittedName>
        <fullName evidence="1">Uncharacterized protein</fullName>
    </submittedName>
</protein>
<evidence type="ECO:0000313" key="1">
    <source>
        <dbReference type="EMBL" id="CAJ1370407.1"/>
    </source>
</evidence>
<dbReference type="Proteomes" id="UP001178507">
    <property type="component" value="Unassembled WGS sequence"/>
</dbReference>
<keyword evidence="2" id="KW-1185">Reference proteome</keyword>
<name>A0AA36HJT6_9DINO</name>
<evidence type="ECO:0000313" key="2">
    <source>
        <dbReference type="Proteomes" id="UP001178507"/>
    </source>
</evidence>
<organism evidence="1 2">
    <name type="scientific">Effrenium voratum</name>
    <dbReference type="NCBI Taxonomy" id="2562239"/>
    <lineage>
        <taxon>Eukaryota</taxon>
        <taxon>Sar</taxon>
        <taxon>Alveolata</taxon>
        <taxon>Dinophyceae</taxon>
        <taxon>Suessiales</taxon>
        <taxon>Symbiodiniaceae</taxon>
        <taxon>Effrenium</taxon>
    </lineage>
</organism>
<proteinExistence type="predicted"/>
<reference evidence="1" key="1">
    <citation type="submission" date="2023-08" db="EMBL/GenBank/DDBJ databases">
        <authorList>
            <person name="Chen Y."/>
            <person name="Shah S."/>
            <person name="Dougan E. K."/>
            <person name="Thang M."/>
            <person name="Chan C."/>
        </authorList>
    </citation>
    <scope>NUCLEOTIDE SEQUENCE</scope>
</reference>
<sequence>MAGASMLQTASTISSACTGVYTDIPFDAIQKLFPDHQALQVFLTPADVGHAGMRRARTFIYLRHRERCQYLWDIYDTLAAVTRVISKTVKTKPSDYLISSPQTRSLEAAIFSRKRKMAETNMWYLLNDREKQVVRQLDSHYHHKFDQPAREDQELFYFLGDRYEFSRTWSAVRPQALPTYRKNAGKYLHRQSMTFLTSQEKLASLGWPVTAETASEAGTTPLPSLDALRSDMMAGNSMHLSCAGVILFCGMCCFGVTPGTSQ</sequence>
<accession>A0AA36HJT6</accession>
<dbReference type="EMBL" id="CAUJNA010000014">
    <property type="protein sequence ID" value="CAJ1370407.1"/>
    <property type="molecule type" value="Genomic_DNA"/>
</dbReference>
<gene>
    <name evidence="1" type="ORF">EVOR1521_LOCUS977</name>
</gene>
<dbReference type="AlphaFoldDB" id="A0AA36HJT6"/>
<comment type="caution">
    <text evidence="1">The sequence shown here is derived from an EMBL/GenBank/DDBJ whole genome shotgun (WGS) entry which is preliminary data.</text>
</comment>